<dbReference type="Proteomes" id="UP001519332">
    <property type="component" value="Unassembled WGS sequence"/>
</dbReference>
<dbReference type="RefSeq" id="WP_209643595.1">
    <property type="nucleotide sequence ID" value="NZ_JAGINW010000001.1"/>
</dbReference>
<accession>A0ABS4TQ56</accession>
<proteinExistence type="predicted"/>
<evidence type="ECO:0000313" key="3">
    <source>
        <dbReference type="Proteomes" id="UP001519332"/>
    </source>
</evidence>
<dbReference type="EMBL" id="JAGINW010000001">
    <property type="protein sequence ID" value="MBP2326542.1"/>
    <property type="molecule type" value="Genomic_DNA"/>
</dbReference>
<name>A0ABS4TQ56_9PSEU</name>
<organism evidence="2 3">
    <name type="scientific">Kibdelosporangium banguiense</name>
    <dbReference type="NCBI Taxonomy" id="1365924"/>
    <lineage>
        <taxon>Bacteria</taxon>
        <taxon>Bacillati</taxon>
        <taxon>Actinomycetota</taxon>
        <taxon>Actinomycetes</taxon>
        <taxon>Pseudonocardiales</taxon>
        <taxon>Pseudonocardiaceae</taxon>
        <taxon>Kibdelosporangium</taxon>
    </lineage>
</organism>
<feature type="region of interest" description="Disordered" evidence="1">
    <location>
        <begin position="1"/>
        <end position="42"/>
    </location>
</feature>
<gene>
    <name evidence="2" type="ORF">JOF56_006927</name>
</gene>
<evidence type="ECO:0000313" key="2">
    <source>
        <dbReference type="EMBL" id="MBP2326542.1"/>
    </source>
</evidence>
<keyword evidence="3" id="KW-1185">Reference proteome</keyword>
<sequence>MPLRTPQRTAAERSPSSRHENPAQANASPAAPTLREARNLGNDHVRSLDFRTCGPGGCGKGDEEVQTAADCPMASLLETCSGGCGGCARQAETGNAPTLTPDEDASGEFVTLVTGELQTQDAGAPVPAAGTHCSPTSAKFTDIPSGKLTPTFGSGMFGRRFNMKAEFETPIPCTCVSGEYRQFVRGYAKHNGTAVVHPLCSNTLDPATWHEDCMTSGGVDLKYGYHSIPFPTSKFTNPDQATGCNFVGIDHPGFPLSGLSKGDTLELHLEFQGKLVDASDGDRVLKSSSWSVEGTGTVP</sequence>
<evidence type="ECO:0000256" key="1">
    <source>
        <dbReference type="SAM" id="MobiDB-lite"/>
    </source>
</evidence>
<feature type="compositionally biased region" description="Low complexity" evidence="1">
    <location>
        <begin position="22"/>
        <end position="32"/>
    </location>
</feature>
<reference evidence="2 3" key="1">
    <citation type="submission" date="2021-03" db="EMBL/GenBank/DDBJ databases">
        <title>Sequencing the genomes of 1000 actinobacteria strains.</title>
        <authorList>
            <person name="Klenk H.-P."/>
        </authorList>
    </citation>
    <scope>NUCLEOTIDE SEQUENCE [LARGE SCALE GENOMIC DNA]</scope>
    <source>
        <strain evidence="2 3">DSM 46670</strain>
    </source>
</reference>
<comment type="caution">
    <text evidence="2">The sequence shown here is derived from an EMBL/GenBank/DDBJ whole genome shotgun (WGS) entry which is preliminary data.</text>
</comment>
<protein>
    <submittedName>
        <fullName evidence="2">Uncharacterized protein</fullName>
    </submittedName>
</protein>